<evidence type="ECO:0000313" key="25">
    <source>
        <dbReference type="EMBL" id="CAB3359821.1"/>
    </source>
</evidence>
<dbReference type="InterPro" id="IPR007110">
    <property type="entry name" value="Ig-like_dom"/>
</dbReference>
<feature type="domain" description="Fibronectin type-III" evidence="24">
    <location>
        <begin position="368"/>
        <end position="459"/>
    </location>
</feature>
<sequence length="2141" mass="237637">MSSADRRRDHHRVCWCFVLISLLFALTTSIGHVDGTDLNVFPFVQYVSHPVHITVRPRNQQVKAGGVASLLCRAEGDPAPQVIWRKNTKRLVGPLPARYQVIEFPPPGGGALLRIEPVRAGRDEATYECVAMNDVGDAVTAEAVLSVYEFEKAPDGFPRIVQAPTTKVVEVGHTAVLQCEVDGDPEPRVYWIKDFVPIDMADQRFTILPQGSLQVSNSQEADQGKYECVAENELGTEYSHAIMLYVKVRRVPPQFTIPPPTVLEVLLGGNLNITCVAVGSPMPSVQWRKTNNPEVFITGPASHSTTSTTPAQDLTFQGNDDRSPLPIGRSVLELEDVRETDNFTCVAKSPLATIEATTTVKVLSLPVAPISLMVSEVGATSARLSWSYPKEDEPNYFVLQYRPTTMTNQAFSEISGIITKFYTVRGLTPFTQYEFHVSAINNIGRGPASIAVTANTGETVDSLQGNAKGGSVPKNVQVRPLSSSTMVIQWEEPESPNAQITGYKVYYTESPNLPLSQWRSQVVDNNQLTTISELTPHSIYTIRVQTLTNVGPGHLSPAVLVKTQQGVPSQPDSLDASEIGENSVKLQWSKPIIAGEHLTGYDLYWNDTYTKERHHRRLPVSDSYELTGLVPDTVYHVSLAARSQRGEGATTSPLVVKTQPYAVVTAAAVNLTVVNAEARKLHLRWGAAASPAGVVYRVLARESDSDTTEVVTHTSGKEAIIQGLQPGTTYVVTVTATLNGRIGKASDPIRATTFDDAYQTGKLYMPGPPQGVKVLPVNISCLQVWWRPPLDTEKRDLIRAYKITVKEVPLEIVATQQGQENLFLEPLTFEVPSTKLELTSGGGELNVTGLQPSTEYSVQVSALTRRGEGEKSKPVMGTTPGGVPNKPTLEIRLLDEGEGLGVGVELEWSKPSNPHGELLGYRLRYGARQDDQHEGGQPMLYTDEDIVGAHTLQHRVQGLEHGTMYEFRLAGVTAAGVGQEAVERLPTPEGAPAGPPTNLSVDFQTPDVVALTWSPPMANLRRGRVLRYTAQLYKVEDHSAPVGERNVTLPKAVFVGLEENTEYSFQVRAFTVRGAGPPSEKLLVKTDRDAVRAPLSVNALATSDASVEVWWEPVPSRNKVIGYQVFYTMTAVEDLDEWQHKSVPVTESAELTNLEKFAQYAVAVAARTRTGLGKLSEKVTVKVKPEDVPLNLRAHDVSTHSMTLSWSPPIRLNPQNYRVSYDASKEFVDSQGITQVQLVPRRSILLESSARSHTINELSPFTTYNVNLSAIPADGAYRPPIRITVTTQMAAPQPMVKPDFYGVVSGEEIQVILPQASEEYGPISHYFLIVVPDDPENAYKHPDQFLTDEVIGNSMKPSEFRPYAPYVAAKFPQRNIPYTFHLGNSAAYDGFVNKPLERGKKYRIFVRAVVDTPQKHLYTSSPFSEPLALDMREVPPGEPPRRPNPNVPAETSADVSVNRSLEEAGLLWIIGPVVAAAFLSLCLLSLLLMRRRRQPSKQHDQSAASRPLMASNSEHNSAPVAPCSMNGAREAQSNGQQPCPPTPNDPVQLRRLHFKTAAMAAHPPVPMAQIAQHIESLRSEDNVRFSQEYESIEPGQQFTWDHSSLEVNKPKNRYANVIAYDHSRVVLQLENGEQGSDYINANFCDGYRKHNAYIATQGPLHETFGDFWRMVWEQKSASIVMMTRLEERARIKCDQYWPTRSTETYGPVTVNTIEVQELATYSIRTFHATRVGSSEKREVRQFQFTAWPDHGVPEHPAPFLVFLRRIKSLNPQGAGPIIVHCSAGVGRTGCFIVIDSMLERMKTEATIDIYGHVTCLRAQRNYMVQTEEQYIFIHEALLEAAVCGSTEVTARNLHTHLATISQLIPGDNLTKLQLEFKALSQTSFCGNSERFSSASLPINANKNRLMHVLPYENTRVCLSPIRGSDGSDYINASLVDGYRYRAAYVATQGPLPNTAADFWRMLWEYNSTIVVMLTKLKEMGREKCHQYWPSDRSVRYLNYVVDPLAEYNMPQYILREFKVTDSRDGQSRTVRQFQFIEWPEQGVPKSGEGFIEFIGQVHKTKEQFGQEGPITVHCSGGVGRTGVFITLSIVLERMQYEGMVDLLQTVRILRTQRPAMVQTEEQYEFCYRSALEYLGSFEYAA</sequence>
<dbReference type="InterPro" id="IPR003598">
    <property type="entry name" value="Ig_sub2"/>
</dbReference>
<evidence type="ECO:0000256" key="3">
    <source>
        <dbReference type="ARBA" id="ARBA00010504"/>
    </source>
</evidence>
<dbReference type="InterPro" id="IPR003595">
    <property type="entry name" value="Tyr_Pase_cat"/>
</dbReference>
<feature type="domain" description="Tyrosine-protein phosphatase" evidence="21">
    <location>
        <begin position="1585"/>
        <end position="1840"/>
    </location>
</feature>
<evidence type="ECO:0000256" key="19">
    <source>
        <dbReference type="SAM" id="Phobius"/>
    </source>
</evidence>
<evidence type="ECO:0000256" key="9">
    <source>
        <dbReference type="ARBA" id="ARBA00022801"/>
    </source>
</evidence>
<evidence type="ECO:0000256" key="16">
    <source>
        <dbReference type="ARBA" id="ARBA00023319"/>
    </source>
</evidence>
<feature type="region of interest" description="Disordered" evidence="18">
    <location>
        <begin position="1495"/>
        <end position="1546"/>
    </location>
</feature>
<dbReference type="InterPro" id="IPR013783">
    <property type="entry name" value="Ig-like_fold"/>
</dbReference>
<comment type="catalytic activity">
    <reaction evidence="17">
        <text>O-phospho-L-tyrosyl-[protein] + H2O = L-tyrosyl-[protein] + phosphate</text>
        <dbReference type="Rhea" id="RHEA:10684"/>
        <dbReference type="Rhea" id="RHEA-COMP:10136"/>
        <dbReference type="Rhea" id="RHEA-COMP:20101"/>
        <dbReference type="ChEBI" id="CHEBI:15377"/>
        <dbReference type="ChEBI" id="CHEBI:43474"/>
        <dbReference type="ChEBI" id="CHEBI:46858"/>
        <dbReference type="ChEBI" id="CHEBI:61978"/>
        <dbReference type="EC" id="3.1.3.48"/>
    </reaction>
</comment>
<dbReference type="Pfam" id="PF23144">
    <property type="entry name" value="Fn3_PTPRU"/>
    <property type="match status" value="1"/>
</dbReference>
<feature type="domain" description="Tyrosine specific protein phosphatases" evidence="22">
    <location>
        <begin position="1760"/>
        <end position="1831"/>
    </location>
</feature>
<dbReference type="GO" id="GO:0009653">
    <property type="term" value="P:anatomical structure morphogenesis"/>
    <property type="evidence" value="ECO:0007669"/>
    <property type="project" value="UniProtKB-ARBA"/>
</dbReference>
<keyword evidence="26" id="KW-1185">Reference proteome</keyword>
<name>A0A8S1BKL2_9INSE</name>
<evidence type="ECO:0000256" key="12">
    <source>
        <dbReference type="ARBA" id="ARBA00023136"/>
    </source>
</evidence>
<dbReference type="Proteomes" id="UP000494165">
    <property type="component" value="Unassembled WGS sequence"/>
</dbReference>
<gene>
    <name evidence="25" type="ORF">CLODIP_2_CD07935</name>
</gene>
<dbReference type="OrthoDB" id="10253954at2759"/>
<feature type="domain" description="Ig-like" evidence="23">
    <location>
        <begin position="158"/>
        <end position="239"/>
    </location>
</feature>
<feature type="transmembrane region" description="Helical" evidence="19">
    <location>
        <begin position="1466"/>
        <end position="1489"/>
    </location>
</feature>
<keyword evidence="8" id="KW-0677">Repeat</keyword>
<evidence type="ECO:0000256" key="8">
    <source>
        <dbReference type="ARBA" id="ARBA00022737"/>
    </source>
</evidence>
<evidence type="ECO:0000256" key="17">
    <source>
        <dbReference type="ARBA" id="ARBA00051722"/>
    </source>
</evidence>
<feature type="domain" description="Tyrosine-protein phosphatase" evidence="21">
    <location>
        <begin position="1872"/>
        <end position="2133"/>
    </location>
</feature>
<dbReference type="FunFam" id="2.60.40.10:FF:000036">
    <property type="entry name" value="receptor-type tyrosine-protein phosphatase delta isoform X1"/>
    <property type="match status" value="1"/>
</dbReference>
<dbReference type="SUPFAM" id="SSF52799">
    <property type="entry name" value="(Phosphotyrosine protein) phosphatases II"/>
    <property type="match status" value="2"/>
</dbReference>
<feature type="signal peptide" evidence="20">
    <location>
        <begin position="1"/>
        <end position="31"/>
    </location>
</feature>
<dbReference type="InterPro" id="IPR003599">
    <property type="entry name" value="Ig_sub"/>
</dbReference>
<comment type="caution">
    <text evidence="25">The sequence shown here is derived from an EMBL/GenBank/DDBJ whole genome shotgun (WGS) entry which is preliminary data.</text>
</comment>
<dbReference type="FunFam" id="2.60.40.10:FF:001015">
    <property type="entry name" value="tyrosine-protein phosphatase Lar isoform X4"/>
    <property type="match status" value="1"/>
</dbReference>
<feature type="domain" description="Fibronectin type-III" evidence="24">
    <location>
        <begin position="570"/>
        <end position="661"/>
    </location>
</feature>
<feature type="domain" description="Fibronectin type-III" evidence="24">
    <location>
        <begin position="667"/>
        <end position="756"/>
    </location>
</feature>
<comment type="subcellular location">
    <subcellularLocation>
        <location evidence="1">Cell membrane</location>
    </subcellularLocation>
    <subcellularLocation>
        <location evidence="2">Membrane</location>
        <topology evidence="2">Single-pass type I membrane protein</topology>
    </subcellularLocation>
</comment>
<evidence type="ECO:0000256" key="2">
    <source>
        <dbReference type="ARBA" id="ARBA00004479"/>
    </source>
</evidence>
<dbReference type="PROSITE" id="PS50056">
    <property type="entry name" value="TYR_PHOSPHATASE_2"/>
    <property type="match status" value="2"/>
</dbReference>
<keyword evidence="14" id="KW-0675">Receptor</keyword>
<reference evidence="25 26" key="1">
    <citation type="submission" date="2020-04" db="EMBL/GenBank/DDBJ databases">
        <authorList>
            <person name="Alioto T."/>
            <person name="Alioto T."/>
            <person name="Gomez Garrido J."/>
        </authorList>
    </citation>
    <scope>NUCLEOTIDE SEQUENCE [LARGE SCALE GENOMIC DNA]</scope>
</reference>
<evidence type="ECO:0000256" key="4">
    <source>
        <dbReference type="ARBA" id="ARBA00013064"/>
    </source>
</evidence>
<dbReference type="Gene3D" id="3.90.190.10">
    <property type="entry name" value="Protein tyrosine phosphatase superfamily"/>
    <property type="match status" value="2"/>
</dbReference>
<dbReference type="FunFam" id="2.60.40.10:FF:000023">
    <property type="entry name" value="receptor-type tyrosine-protein phosphatase delta isoform X2"/>
    <property type="match status" value="1"/>
</dbReference>
<dbReference type="Gene3D" id="2.60.40.10">
    <property type="entry name" value="Immunoglobulins"/>
    <property type="match status" value="12"/>
</dbReference>
<keyword evidence="9" id="KW-0378">Hydrolase</keyword>
<dbReference type="Pfam" id="PF07679">
    <property type="entry name" value="I-set"/>
    <property type="match status" value="1"/>
</dbReference>
<keyword evidence="5" id="KW-1003">Cell membrane</keyword>
<evidence type="ECO:0000259" key="22">
    <source>
        <dbReference type="PROSITE" id="PS50056"/>
    </source>
</evidence>
<proteinExistence type="inferred from homology"/>
<feature type="domain" description="Fibronectin type-III" evidence="24">
    <location>
        <begin position="995"/>
        <end position="1089"/>
    </location>
</feature>
<evidence type="ECO:0000256" key="10">
    <source>
        <dbReference type="ARBA" id="ARBA00022912"/>
    </source>
</evidence>
<dbReference type="SUPFAM" id="SSF48726">
    <property type="entry name" value="Immunoglobulin"/>
    <property type="match status" value="3"/>
</dbReference>
<dbReference type="SMART" id="SM00409">
    <property type="entry name" value="IG"/>
    <property type="match status" value="3"/>
</dbReference>
<dbReference type="CDD" id="cd00063">
    <property type="entry name" value="FN3"/>
    <property type="match status" value="9"/>
</dbReference>
<dbReference type="InterPro" id="IPR000242">
    <property type="entry name" value="PTP_cat"/>
</dbReference>
<keyword evidence="7 20" id="KW-0732">Signal</keyword>
<feature type="region of interest" description="Disordered" evidence="18">
    <location>
        <begin position="1428"/>
        <end position="1453"/>
    </location>
</feature>
<dbReference type="SMART" id="SM00060">
    <property type="entry name" value="FN3"/>
    <property type="match status" value="9"/>
</dbReference>
<feature type="domain" description="Fibronectin type-III" evidence="24">
    <location>
        <begin position="1188"/>
        <end position="1290"/>
    </location>
</feature>
<dbReference type="FunFam" id="3.90.190.10:FF:000002">
    <property type="entry name" value="receptor-type tyrosine-protein phosphatase delta isoform X2"/>
    <property type="match status" value="1"/>
</dbReference>
<organism evidence="25 26">
    <name type="scientific">Cloeon dipterum</name>
    <dbReference type="NCBI Taxonomy" id="197152"/>
    <lineage>
        <taxon>Eukaryota</taxon>
        <taxon>Metazoa</taxon>
        <taxon>Ecdysozoa</taxon>
        <taxon>Arthropoda</taxon>
        <taxon>Hexapoda</taxon>
        <taxon>Insecta</taxon>
        <taxon>Pterygota</taxon>
        <taxon>Palaeoptera</taxon>
        <taxon>Ephemeroptera</taxon>
        <taxon>Pisciforma</taxon>
        <taxon>Baetidae</taxon>
        <taxon>Cloeon</taxon>
    </lineage>
</organism>
<evidence type="ECO:0000256" key="7">
    <source>
        <dbReference type="ARBA" id="ARBA00022729"/>
    </source>
</evidence>
<dbReference type="PRINTS" id="PR00700">
    <property type="entry name" value="PRTYPHPHTASE"/>
</dbReference>
<dbReference type="EC" id="3.1.3.48" evidence="4"/>
<dbReference type="InterPro" id="IPR057598">
    <property type="entry name" value="Fn3_PTPRU"/>
</dbReference>
<dbReference type="EMBL" id="CADEPI010000002">
    <property type="protein sequence ID" value="CAB3359821.1"/>
    <property type="molecule type" value="Genomic_DNA"/>
</dbReference>
<dbReference type="SUPFAM" id="SSF49265">
    <property type="entry name" value="Fibronectin type III"/>
    <property type="match status" value="6"/>
</dbReference>
<keyword evidence="6 19" id="KW-0812">Transmembrane</keyword>
<evidence type="ECO:0000259" key="21">
    <source>
        <dbReference type="PROSITE" id="PS50055"/>
    </source>
</evidence>
<dbReference type="InterPro" id="IPR000387">
    <property type="entry name" value="Tyr_Pase_dom"/>
</dbReference>
<dbReference type="GO" id="GO:0048666">
    <property type="term" value="P:neuron development"/>
    <property type="evidence" value="ECO:0007669"/>
    <property type="project" value="UniProtKB-ARBA"/>
</dbReference>
<evidence type="ECO:0000313" key="26">
    <source>
        <dbReference type="Proteomes" id="UP000494165"/>
    </source>
</evidence>
<evidence type="ECO:0000256" key="20">
    <source>
        <dbReference type="SAM" id="SignalP"/>
    </source>
</evidence>
<dbReference type="Pfam" id="PF00102">
    <property type="entry name" value="Y_phosphatase"/>
    <property type="match status" value="2"/>
</dbReference>
<dbReference type="InterPro" id="IPR050713">
    <property type="entry name" value="RTP_Phos/Ushers"/>
</dbReference>
<dbReference type="PROSITE" id="PS50835">
    <property type="entry name" value="IG_LIKE"/>
    <property type="match status" value="3"/>
</dbReference>
<evidence type="ECO:0000256" key="1">
    <source>
        <dbReference type="ARBA" id="ARBA00004236"/>
    </source>
</evidence>
<dbReference type="SMART" id="SM00408">
    <property type="entry name" value="IGc2"/>
    <property type="match status" value="3"/>
</dbReference>
<feature type="region of interest" description="Disordered" evidence="18">
    <location>
        <begin position="866"/>
        <end position="885"/>
    </location>
</feature>
<dbReference type="PRINTS" id="PR00014">
    <property type="entry name" value="FNTYPEIII"/>
</dbReference>
<dbReference type="PANTHER" id="PTHR46957">
    <property type="entry name" value="CYTOKINE RECEPTOR"/>
    <property type="match status" value="1"/>
</dbReference>
<feature type="domain" description="Tyrosine specific protein phosphatases" evidence="22">
    <location>
        <begin position="2048"/>
        <end position="2124"/>
    </location>
</feature>
<evidence type="ECO:0000256" key="18">
    <source>
        <dbReference type="SAM" id="MobiDB-lite"/>
    </source>
</evidence>
<feature type="region of interest" description="Disordered" evidence="18">
    <location>
        <begin position="300"/>
        <end position="320"/>
    </location>
</feature>
<dbReference type="CDD" id="cd14554">
    <property type="entry name" value="R-PTP-LAR-2"/>
    <property type="match status" value="1"/>
</dbReference>
<evidence type="ECO:0000256" key="11">
    <source>
        <dbReference type="ARBA" id="ARBA00022989"/>
    </source>
</evidence>
<keyword evidence="13" id="KW-1015">Disulfide bond</keyword>
<dbReference type="FunFam" id="2.60.40.10:FF:001000">
    <property type="entry name" value="tyrosine-protein phosphatase Lar isoform X3"/>
    <property type="match status" value="1"/>
</dbReference>
<dbReference type="InterPro" id="IPR036116">
    <property type="entry name" value="FN3_sf"/>
</dbReference>
<evidence type="ECO:0000256" key="5">
    <source>
        <dbReference type="ARBA" id="ARBA00022475"/>
    </source>
</evidence>
<feature type="chain" id="PRO_5035758911" description="protein-tyrosine-phosphatase" evidence="20">
    <location>
        <begin position="32"/>
        <end position="2141"/>
    </location>
</feature>
<evidence type="ECO:0000256" key="13">
    <source>
        <dbReference type="ARBA" id="ARBA00023157"/>
    </source>
</evidence>
<dbReference type="InterPro" id="IPR016130">
    <property type="entry name" value="Tyr_Pase_AS"/>
</dbReference>
<keyword evidence="10" id="KW-0904">Protein phosphatase</keyword>
<feature type="domain" description="Ig-like" evidence="23">
    <location>
        <begin position="253"/>
        <end position="364"/>
    </location>
</feature>
<feature type="domain" description="Fibronectin type-III" evidence="24">
    <location>
        <begin position="1093"/>
        <end position="1186"/>
    </location>
</feature>
<evidence type="ECO:0000259" key="24">
    <source>
        <dbReference type="PROSITE" id="PS50853"/>
    </source>
</evidence>
<keyword evidence="11 19" id="KW-1133">Transmembrane helix</keyword>
<dbReference type="PROSITE" id="PS00383">
    <property type="entry name" value="TYR_PHOSPHATASE_1"/>
    <property type="match status" value="2"/>
</dbReference>
<evidence type="ECO:0000256" key="15">
    <source>
        <dbReference type="ARBA" id="ARBA00023180"/>
    </source>
</evidence>
<dbReference type="GO" id="GO:0005886">
    <property type="term" value="C:plasma membrane"/>
    <property type="evidence" value="ECO:0007669"/>
    <property type="project" value="UniProtKB-SubCell"/>
</dbReference>
<dbReference type="PROSITE" id="PS50853">
    <property type="entry name" value="FN3"/>
    <property type="match status" value="9"/>
</dbReference>
<dbReference type="Pfam" id="PF13927">
    <property type="entry name" value="Ig_3"/>
    <property type="match status" value="2"/>
</dbReference>
<keyword evidence="16" id="KW-0393">Immunoglobulin domain</keyword>
<evidence type="ECO:0000256" key="14">
    <source>
        <dbReference type="ARBA" id="ARBA00023170"/>
    </source>
</evidence>
<comment type="similarity">
    <text evidence="3">Belongs to the protein-tyrosine phosphatase family. Receptor class 2A subfamily.</text>
</comment>
<feature type="domain" description="Fibronectin type-III" evidence="24">
    <location>
        <begin position="768"/>
        <end position="882"/>
    </location>
</feature>
<evidence type="ECO:0000259" key="23">
    <source>
        <dbReference type="PROSITE" id="PS50835"/>
    </source>
</evidence>
<evidence type="ECO:0000256" key="6">
    <source>
        <dbReference type="ARBA" id="ARBA00022692"/>
    </source>
</evidence>
<keyword evidence="12 19" id="KW-0472">Membrane</keyword>
<protein>
    <recommendedName>
        <fullName evidence="4">protein-tyrosine-phosphatase</fullName>
        <ecNumber evidence="4">3.1.3.48</ecNumber>
    </recommendedName>
</protein>
<dbReference type="InterPro" id="IPR013098">
    <property type="entry name" value="Ig_I-set"/>
</dbReference>
<dbReference type="SMART" id="SM00194">
    <property type="entry name" value="PTPc"/>
    <property type="match status" value="2"/>
</dbReference>
<dbReference type="FunFam" id="3.90.190.10:FF:000001">
    <property type="entry name" value="Receptor-type tyrosine-protein phosphatase F isoform A"/>
    <property type="match status" value="1"/>
</dbReference>
<feature type="domain" description="Fibronectin type-III" evidence="24">
    <location>
        <begin position="887"/>
        <end position="991"/>
    </location>
</feature>
<dbReference type="InterPro" id="IPR003961">
    <property type="entry name" value="FN3_dom"/>
</dbReference>
<dbReference type="SMART" id="SM00404">
    <property type="entry name" value="PTPc_motif"/>
    <property type="match status" value="2"/>
</dbReference>
<dbReference type="InterPro" id="IPR036179">
    <property type="entry name" value="Ig-like_dom_sf"/>
</dbReference>
<dbReference type="CDD" id="cd14553">
    <property type="entry name" value="R-PTPc-LAR-1"/>
    <property type="match status" value="1"/>
</dbReference>
<dbReference type="GO" id="GO:0004725">
    <property type="term" value="F:protein tyrosine phosphatase activity"/>
    <property type="evidence" value="ECO:0007669"/>
    <property type="project" value="UniProtKB-EC"/>
</dbReference>
<feature type="compositionally biased region" description="Basic and acidic residues" evidence="18">
    <location>
        <begin position="1430"/>
        <end position="1441"/>
    </location>
</feature>
<dbReference type="InterPro" id="IPR029021">
    <property type="entry name" value="Prot-tyrosine_phosphatase-like"/>
</dbReference>
<keyword evidence="15" id="KW-0325">Glycoprotein</keyword>
<feature type="domain" description="Ig-like" evidence="23">
    <location>
        <begin position="50"/>
        <end position="146"/>
    </location>
</feature>
<accession>A0A8S1BKL2</accession>
<dbReference type="FunFam" id="2.60.40.10:FF:000010">
    <property type="entry name" value="receptor-type tyrosine-protein phosphatase delta isoform X1"/>
    <property type="match status" value="1"/>
</dbReference>
<dbReference type="PROSITE" id="PS50055">
    <property type="entry name" value="TYR_PHOSPHATASE_PTP"/>
    <property type="match status" value="2"/>
</dbReference>
<dbReference type="PANTHER" id="PTHR46957:SF6">
    <property type="entry name" value="PROTEIN-TYROSINE-PHOSPHATASE"/>
    <property type="match status" value="1"/>
</dbReference>
<dbReference type="FunFam" id="2.60.40.10:FF:000273">
    <property type="entry name" value="contactin-3 isoform X1"/>
    <property type="match status" value="1"/>
</dbReference>
<feature type="domain" description="Fibronectin type-III" evidence="24">
    <location>
        <begin position="472"/>
        <end position="566"/>
    </location>
</feature>
<dbReference type="Pfam" id="PF00041">
    <property type="entry name" value="fn3"/>
    <property type="match status" value="9"/>
</dbReference>